<keyword evidence="2" id="KW-1185">Reference proteome</keyword>
<dbReference type="Proteomes" id="UP000887116">
    <property type="component" value="Unassembled WGS sequence"/>
</dbReference>
<dbReference type="AlphaFoldDB" id="A0A8X6F123"/>
<dbReference type="EMBL" id="BMAO01020529">
    <property type="protein sequence ID" value="GFQ68048.1"/>
    <property type="molecule type" value="Genomic_DNA"/>
</dbReference>
<dbReference type="OrthoDB" id="10321690at2759"/>
<accession>A0A8X6F123</accession>
<reference evidence="1" key="1">
    <citation type="submission" date="2020-07" db="EMBL/GenBank/DDBJ databases">
        <title>Multicomponent nature underlies the extraordinary mechanical properties of spider dragline silk.</title>
        <authorList>
            <person name="Kono N."/>
            <person name="Nakamura H."/>
            <person name="Mori M."/>
            <person name="Yoshida Y."/>
            <person name="Ohtoshi R."/>
            <person name="Malay A.D."/>
            <person name="Moran D.A.P."/>
            <person name="Tomita M."/>
            <person name="Numata K."/>
            <person name="Arakawa K."/>
        </authorList>
    </citation>
    <scope>NUCLEOTIDE SEQUENCE</scope>
</reference>
<proteinExistence type="predicted"/>
<comment type="caution">
    <text evidence="1">The sequence shown here is derived from an EMBL/GenBank/DDBJ whole genome shotgun (WGS) entry which is preliminary data.</text>
</comment>
<evidence type="ECO:0000313" key="2">
    <source>
        <dbReference type="Proteomes" id="UP000887116"/>
    </source>
</evidence>
<evidence type="ECO:0000313" key="1">
    <source>
        <dbReference type="EMBL" id="GFQ68048.1"/>
    </source>
</evidence>
<protein>
    <submittedName>
        <fullName evidence="1">Uncharacterized protein</fullName>
    </submittedName>
</protein>
<gene>
    <name evidence="1" type="ORF">TNCT_292431</name>
</gene>
<organism evidence="1 2">
    <name type="scientific">Trichonephila clavata</name>
    <name type="common">Joro spider</name>
    <name type="synonym">Nephila clavata</name>
    <dbReference type="NCBI Taxonomy" id="2740835"/>
    <lineage>
        <taxon>Eukaryota</taxon>
        <taxon>Metazoa</taxon>
        <taxon>Ecdysozoa</taxon>
        <taxon>Arthropoda</taxon>
        <taxon>Chelicerata</taxon>
        <taxon>Arachnida</taxon>
        <taxon>Araneae</taxon>
        <taxon>Araneomorphae</taxon>
        <taxon>Entelegynae</taxon>
        <taxon>Araneoidea</taxon>
        <taxon>Nephilidae</taxon>
        <taxon>Trichonephila</taxon>
    </lineage>
</organism>
<sequence>MDEIILFMNSPRRAGSRGQKMDEVEKRVHIHTTAINAFSLPLATGLEEPALMGKVSLKGTVPKGLCHPLQTTSQRSRGGIGFVARNTLHPGAKCCKRKYNLKLTSPSVKTTRAFFIINFEVFLGINCYFNISSRWP</sequence>
<name>A0A8X6F123_TRICU</name>